<dbReference type="CDD" id="cd13676">
    <property type="entry name" value="PBP2_TRAP_DctP2_like"/>
    <property type="match status" value="1"/>
</dbReference>
<accession>E8LIM2</accession>
<comment type="similarity">
    <text evidence="1">Belongs to the bacterial solute-binding protein 7 family.</text>
</comment>
<evidence type="ECO:0000256" key="5">
    <source>
        <dbReference type="SAM" id="SignalP"/>
    </source>
</evidence>
<dbReference type="PANTHER" id="PTHR33376">
    <property type="match status" value="1"/>
</dbReference>
<evidence type="ECO:0000256" key="1">
    <source>
        <dbReference type="ARBA" id="ARBA00009023"/>
    </source>
</evidence>
<dbReference type="AlphaFoldDB" id="E8LIM2"/>
<dbReference type="Proteomes" id="UP000018458">
    <property type="component" value="Unassembled WGS sequence"/>
</dbReference>
<protein>
    <submittedName>
        <fullName evidence="6">TRAP transporter solute receptor, DctP family</fullName>
    </submittedName>
</protein>
<dbReference type="InterPro" id="IPR038404">
    <property type="entry name" value="TRAP_DctP_sf"/>
</dbReference>
<reference evidence="6 7" key="1">
    <citation type="submission" date="2011-01" db="EMBL/GenBank/DDBJ databases">
        <authorList>
            <person name="Weinstock G."/>
            <person name="Sodergren E."/>
            <person name="Clifton S."/>
            <person name="Fulton L."/>
            <person name="Fulton B."/>
            <person name="Courtney L."/>
            <person name="Fronick C."/>
            <person name="Harrison M."/>
            <person name="Strong C."/>
            <person name="Farmer C."/>
            <person name="Delahaunty K."/>
            <person name="Markovic C."/>
            <person name="Hall O."/>
            <person name="Minx P."/>
            <person name="Tomlinson C."/>
            <person name="Mitreva M."/>
            <person name="Hou S."/>
            <person name="Chen J."/>
            <person name="Wollam A."/>
            <person name="Pepin K.H."/>
            <person name="Johnson M."/>
            <person name="Bhonagiri V."/>
            <person name="Zhang X."/>
            <person name="Suruliraj S."/>
            <person name="Warren W."/>
            <person name="Chinwalla A."/>
            <person name="Mardis E.R."/>
            <person name="Wilson R.K."/>
        </authorList>
    </citation>
    <scope>NUCLEOTIDE SEQUENCE [LARGE SCALE GENOMIC DNA]</scope>
    <source>
        <strain evidence="7">DSM 22608 / JCM 16073 / KCTC 15190 / YIT 12066</strain>
    </source>
</reference>
<gene>
    <name evidence="6" type="ORF">HMPREF9444_00527</name>
</gene>
<feature type="signal peptide" evidence="5">
    <location>
        <begin position="1"/>
        <end position="35"/>
    </location>
</feature>
<keyword evidence="3 5" id="KW-0732">Signal</keyword>
<dbReference type="PANTHER" id="PTHR33376:SF7">
    <property type="entry name" value="C4-DICARBOXYLATE-BINDING PROTEIN DCTB"/>
    <property type="match status" value="1"/>
</dbReference>
<sequence>MLFSGVNMNLVKPFKATVVSSIAAAALFCTSNAFALQAPTIQAKPQVTNNANAEYVMNIGHVGGGEHPVNIALKQFKQKVEERTQGKVAVNVYDSGSLGGELEMMEQMNLGTLESSVIMTGSIWERYDTAANVALIPFLFKSLEGARKAWNGEFGAKFAKDIIEPNGAYVLSYWESGYRHLTCNEHPIVKPEDMKGIKFRTNENDMKVQMFKAMDASVIMLPFGELFTALQQGTVSGQENPAANILASSLYEVQQYMSLTGHMYDNCVFGVNKKWFDALPQDIQTIMKEEAASARLLELDLNDENKQIEELKAKGMQVNEVDKDAFIKRVQPIWDHFNKEHGPEWIELALKSQE</sequence>
<feature type="coiled-coil region" evidence="4">
    <location>
        <begin position="294"/>
        <end position="321"/>
    </location>
</feature>
<comment type="caution">
    <text evidence="6">The sequence shown here is derived from an EMBL/GenBank/DDBJ whole genome shotgun (WGS) entry which is preliminary data.</text>
</comment>
<dbReference type="EMBL" id="AEVO01000025">
    <property type="protein sequence ID" value="EFY07621.1"/>
    <property type="molecule type" value="Genomic_DNA"/>
</dbReference>
<dbReference type="InterPro" id="IPR004682">
    <property type="entry name" value="TRAP_DctP"/>
</dbReference>
<keyword evidence="4" id="KW-0175">Coiled coil</keyword>
<dbReference type="NCBIfam" id="NF037995">
    <property type="entry name" value="TRAP_S1"/>
    <property type="match status" value="1"/>
</dbReference>
<evidence type="ECO:0000313" key="6">
    <source>
        <dbReference type="EMBL" id="EFY07621.1"/>
    </source>
</evidence>
<organism evidence="6 7">
    <name type="scientific">Succinatimonas hippei (strain DSM 22608 / JCM 16073 / KCTC 15190 / YIT 12066)</name>
    <dbReference type="NCBI Taxonomy" id="762983"/>
    <lineage>
        <taxon>Bacteria</taxon>
        <taxon>Pseudomonadati</taxon>
        <taxon>Pseudomonadota</taxon>
        <taxon>Gammaproteobacteria</taxon>
        <taxon>Aeromonadales</taxon>
        <taxon>Succinivibrionaceae</taxon>
        <taxon>Succinatimonas</taxon>
    </lineage>
</organism>
<dbReference type="STRING" id="762983.HMPREF9444_00527"/>
<dbReference type="InterPro" id="IPR018389">
    <property type="entry name" value="DctP_fam"/>
</dbReference>
<proteinExistence type="inferred from homology"/>
<keyword evidence="6" id="KW-0675">Receptor</keyword>
<evidence type="ECO:0000256" key="3">
    <source>
        <dbReference type="ARBA" id="ARBA00022729"/>
    </source>
</evidence>
<dbReference type="Pfam" id="PF03480">
    <property type="entry name" value="DctP"/>
    <property type="match status" value="1"/>
</dbReference>
<dbReference type="eggNOG" id="COG1638">
    <property type="taxonomic scope" value="Bacteria"/>
</dbReference>
<evidence type="ECO:0000256" key="2">
    <source>
        <dbReference type="ARBA" id="ARBA00022448"/>
    </source>
</evidence>
<dbReference type="Gene3D" id="3.40.190.170">
    <property type="entry name" value="Bacterial extracellular solute-binding protein, family 7"/>
    <property type="match status" value="1"/>
</dbReference>
<keyword evidence="2" id="KW-0813">Transport</keyword>
<evidence type="ECO:0000256" key="4">
    <source>
        <dbReference type="SAM" id="Coils"/>
    </source>
</evidence>
<keyword evidence="7" id="KW-1185">Reference proteome</keyword>
<dbReference type="PIRSF" id="PIRSF006470">
    <property type="entry name" value="DctB"/>
    <property type="match status" value="1"/>
</dbReference>
<name>E8LIM2_SUCHY</name>
<dbReference type="NCBIfam" id="TIGR00787">
    <property type="entry name" value="dctP"/>
    <property type="match status" value="1"/>
</dbReference>
<feature type="chain" id="PRO_5003224160" evidence="5">
    <location>
        <begin position="36"/>
        <end position="354"/>
    </location>
</feature>
<dbReference type="GO" id="GO:0055085">
    <property type="term" value="P:transmembrane transport"/>
    <property type="evidence" value="ECO:0007669"/>
    <property type="project" value="InterPro"/>
</dbReference>
<dbReference type="GO" id="GO:0030288">
    <property type="term" value="C:outer membrane-bounded periplasmic space"/>
    <property type="evidence" value="ECO:0007669"/>
    <property type="project" value="InterPro"/>
</dbReference>
<evidence type="ECO:0000313" key="7">
    <source>
        <dbReference type="Proteomes" id="UP000018458"/>
    </source>
</evidence>
<dbReference type="HOGENOM" id="CLU_036176_1_3_6"/>